<dbReference type="InterPro" id="IPR036812">
    <property type="entry name" value="NAD(P)_OxRdtase_dom_sf"/>
</dbReference>
<dbReference type="PANTHER" id="PTHR43364">
    <property type="entry name" value="NADH-SPECIFIC METHYLGLYOXAL REDUCTASE-RELATED"/>
    <property type="match status" value="1"/>
</dbReference>
<dbReference type="GO" id="GO:0005829">
    <property type="term" value="C:cytosol"/>
    <property type="evidence" value="ECO:0007669"/>
    <property type="project" value="TreeGrafter"/>
</dbReference>
<evidence type="ECO:0000313" key="3">
    <source>
        <dbReference type="EMBL" id="KRO16875.1"/>
    </source>
</evidence>
<name>A0A0R2MXH4_9LACO</name>
<protein>
    <submittedName>
        <fullName evidence="3">Aldo keto reductase</fullName>
    </submittedName>
</protein>
<evidence type="ECO:0000256" key="1">
    <source>
        <dbReference type="ARBA" id="ARBA00023002"/>
    </source>
</evidence>
<dbReference type="EMBL" id="JQCE01000027">
    <property type="protein sequence ID" value="KRO16875.1"/>
    <property type="molecule type" value="Genomic_DNA"/>
</dbReference>
<gene>
    <name evidence="3" type="ORF">IV56_GL000561</name>
</gene>
<dbReference type="SUPFAM" id="SSF51430">
    <property type="entry name" value="NAD(P)-linked oxidoreductase"/>
    <property type="match status" value="1"/>
</dbReference>
<dbReference type="PRINTS" id="PR00069">
    <property type="entry name" value="ALDKETRDTASE"/>
</dbReference>
<keyword evidence="4" id="KW-1185">Reference proteome</keyword>
<dbReference type="Gene3D" id="3.20.20.100">
    <property type="entry name" value="NADP-dependent oxidoreductase domain"/>
    <property type="match status" value="1"/>
</dbReference>
<sequence length="315" mass="35356">MTVMIQIGKSTVLAEPLGLGTNKVGGYNLFPHLNDQMGRDVVKTALDNGINMIDTAFVYGYGHSEELIGQVLKDFPRDKVVVATKGAHYIESSGLVVRRNDPAFLRETLEASLKRLNLDYVDIFYIHFPDGVTPPIEAVEELTKLKKEGKLRAIGLSNFDLDQIKAANITGQIDIVENRYNLFQREPEAKLLPYLMQQQITFVPYEPFAESLLTGRYLDPQNPPRFDFSDHRQKNFLFLPEQVPGNIEKVAKLQPIAARYNTSIAALVLAWYLKHPLIGAVIPGARTPEQVLSNVQARDIDLSNADFETIDGIFK</sequence>
<keyword evidence="1" id="KW-0560">Oxidoreductase</keyword>
<dbReference type="AlphaFoldDB" id="A0A0R2MXH4"/>
<accession>A0A0R2MXH4</accession>
<dbReference type="InterPro" id="IPR050523">
    <property type="entry name" value="AKR_Detox_Biosynth"/>
</dbReference>
<evidence type="ECO:0000259" key="2">
    <source>
        <dbReference type="Pfam" id="PF00248"/>
    </source>
</evidence>
<dbReference type="Proteomes" id="UP000050969">
    <property type="component" value="Unassembled WGS sequence"/>
</dbReference>
<proteinExistence type="predicted"/>
<organism evidence="3 4">
    <name type="scientific">Lacticaseibacillus saniviri JCM 17471 = DSM 24301</name>
    <dbReference type="NCBI Taxonomy" id="1293598"/>
    <lineage>
        <taxon>Bacteria</taxon>
        <taxon>Bacillati</taxon>
        <taxon>Bacillota</taxon>
        <taxon>Bacilli</taxon>
        <taxon>Lactobacillales</taxon>
        <taxon>Lactobacillaceae</taxon>
        <taxon>Lacticaseibacillus</taxon>
    </lineage>
</organism>
<dbReference type="GO" id="GO:0016491">
    <property type="term" value="F:oxidoreductase activity"/>
    <property type="evidence" value="ECO:0007669"/>
    <property type="project" value="UniProtKB-KW"/>
</dbReference>
<evidence type="ECO:0000313" key="4">
    <source>
        <dbReference type="Proteomes" id="UP000050969"/>
    </source>
</evidence>
<dbReference type="InterPro" id="IPR023210">
    <property type="entry name" value="NADP_OxRdtase_dom"/>
</dbReference>
<reference evidence="3 4" key="1">
    <citation type="journal article" date="2015" name="Genome Announc.">
        <title>Expanding the biotechnology potential of lactobacilli through comparative genomics of 213 strains and associated genera.</title>
        <authorList>
            <person name="Sun Z."/>
            <person name="Harris H.M."/>
            <person name="McCann A."/>
            <person name="Guo C."/>
            <person name="Argimon S."/>
            <person name="Zhang W."/>
            <person name="Yang X."/>
            <person name="Jeffery I.B."/>
            <person name="Cooney J.C."/>
            <person name="Kagawa T.F."/>
            <person name="Liu W."/>
            <person name="Song Y."/>
            <person name="Salvetti E."/>
            <person name="Wrobel A."/>
            <person name="Rasinkangas P."/>
            <person name="Parkhill J."/>
            <person name="Rea M.C."/>
            <person name="O'Sullivan O."/>
            <person name="Ritari J."/>
            <person name="Douillard F.P."/>
            <person name="Paul Ross R."/>
            <person name="Yang R."/>
            <person name="Briner A.E."/>
            <person name="Felis G.E."/>
            <person name="de Vos W.M."/>
            <person name="Barrangou R."/>
            <person name="Klaenhammer T.R."/>
            <person name="Caufield P.W."/>
            <person name="Cui Y."/>
            <person name="Zhang H."/>
            <person name="O'Toole P.W."/>
        </authorList>
    </citation>
    <scope>NUCLEOTIDE SEQUENCE [LARGE SCALE GENOMIC DNA]</scope>
    <source>
        <strain evidence="3 4">DSM 24301</strain>
    </source>
</reference>
<dbReference type="STRING" id="1293598.IV56_GL000561"/>
<dbReference type="InterPro" id="IPR020471">
    <property type="entry name" value="AKR"/>
</dbReference>
<comment type="caution">
    <text evidence="3">The sequence shown here is derived from an EMBL/GenBank/DDBJ whole genome shotgun (WGS) entry which is preliminary data.</text>
</comment>
<feature type="domain" description="NADP-dependent oxidoreductase" evidence="2">
    <location>
        <begin position="16"/>
        <end position="313"/>
    </location>
</feature>
<dbReference type="PATRIC" id="fig|1293598.4.peg.603"/>
<dbReference type="PANTHER" id="PTHR43364:SF4">
    <property type="entry name" value="NAD(P)-LINKED OXIDOREDUCTASE SUPERFAMILY PROTEIN"/>
    <property type="match status" value="1"/>
</dbReference>
<dbReference type="Pfam" id="PF00248">
    <property type="entry name" value="Aldo_ket_red"/>
    <property type="match status" value="1"/>
</dbReference>